<proteinExistence type="predicted"/>
<accession>A0A327X999</accession>
<reference evidence="1 2" key="1">
    <citation type="submission" date="2018-06" db="EMBL/GenBank/DDBJ databases">
        <title>Genomic Encyclopedia of Archaeal and Bacterial Type Strains, Phase II (KMG-II): from individual species to whole genera.</title>
        <authorList>
            <person name="Goeker M."/>
        </authorList>
    </citation>
    <scope>NUCLEOTIDE SEQUENCE [LARGE SCALE GENOMIC DNA]</scope>
    <source>
        <strain evidence="1 2">DSM 21851</strain>
    </source>
</reference>
<protein>
    <submittedName>
        <fullName evidence="1">Uncharacterized protein</fullName>
    </submittedName>
</protein>
<keyword evidence="2" id="KW-1185">Reference proteome</keyword>
<name>A0A327X999_LARAB</name>
<dbReference type="RefSeq" id="WP_111627406.1">
    <property type="nucleotide sequence ID" value="NZ_QLMC01000001.1"/>
</dbReference>
<gene>
    <name evidence="1" type="ORF">LX87_01411</name>
</gene>
<organism evidence="1 2">
    <name type="scientific">Larkinella arboricola</name>
    <dbReference type="NCBI Taxonomy" id="643671"/>
    <lineage>
        <taxon>Bacteria</taxon>
        <taxon>Pseudomonadati</taxon>
        <taxon>Bacteroidota</taxon>
        <taxon>Cytophagia</taxon>
        <taxon>Cytophagales</taxon>
        <taxon>Spirosomataceae</taxon>
        <taxon>Larkinella</taxon>
    </lineage>
</organism>
<evidence type="ECO:0000313" key="1">
    <source>
        <dbReference type="EMBL" id="RAK03289.1"/>
    </source>
</evidence>
<dbReference type="OrthoDB" id="958015at2"/>
<sequence>MKQAFTYGALLVLALFFNACQNKQQASEATSPADTTEILANQSGADQEVPSDWLEKLVGPEDGMFRGINLGDPVTTVKTKESAEPFEEDASHIGYTIEYENLESFDVQYFLDKGKKVERIEVDIYLNNRQSVDHHKKELTAYFNRRFGSPTQQGWKVAGNQQVTLTDVSKGKDFGLKLVFGARARA</sequence>
<dbReference type="AlphaFoldDB" id="A0A327X999"/>
<dbReference type="Proteomes" id="UP000248790">
    <property type="component" value="Unassembled WGS sequence"/>
</dbReference>
<comment type="caution">
    <text evidence="1">The sequence shown here is derived from an EMBL/GenBank/DDBJ whole genome shotgun (WGS) entry which is preliminary data.</text>
</comment>
<dbReference type="EMBL" id="QLMC01000001">
    <property type="protein sequence ID" value="RAK03289.1"/>
    <property type="molecule type" value="Genomic_DNA"/>
</dbReference>
<evidence type="ECO:0000313" key="2">
    <source>
        <dbReference type="Proteomes" id="UP000248790"/>
    </source>
</evidence>